<comment type="similarity">
    <text evidence="1">Belongs to the UDP-glycosyltransferase family.</text>
</comment>
<dbReference type="InterPro" id="IPR002213">
    <property type="entry name" value="UDP_glucos_trans"/>
</dbReference>
<gene>
    <name evidence="4" type="primary">Ugt2b37</name>
    <name evidence="4" type="ORF">EVAR_25772_1</name>
</gene>
<dbReference type="PANTHER" id="PTHR48043">
    <property type="entry name" value="EG:EG0003.4 PROTEIN-RELATED"/>
    <property type="match status" value="1"/>
</dbReference>
<protein>
    <submittedName>
        <fullName evidence="4">UDP-glucuronosyltransferase 2B37</fullName>
    </submittedName>
</protein>
<accession>A0A4C1VWE3</accession>
<sequence length="97" mass="10501">MKELFAFGFVQIAPGTGGGVGIGNDHPKTKLFITHGGKLSTTEAIYYGVPVIGIPIFGDQFLNMEQAVVKGYGLKVEYEENLAKPLEIALNEMLNNE</sequence>
<reference evidence="4 5" key="1">
    <citation type="journal article" date="2019" name="Commun. Biol.">
        <title>The bagworm genome reveals a unique fibroin gene that provides high tensile strength.</title>
        <authorList>
            <person name="Kono N."/>
            <person name="Nakamura H."/>
            <person name="Ohtoshi R."/>
            <person name="Tomita M."/>
            <person name="Numata K."/>
            <person name="Arakawa K."/>
        </authorList>
    </citation>
    <scope>NUCLEOTIDE SEQUENCE [LARGE SCALE GENOMIC DNA]</scope>
</reference>
<keyword evidence="3 4" id="KW-0808">Transferase</keyword>
<evidence type="ECO:0000313" key="4">
    <source>
        <dbReference type="EMBL" id="GBP42147.1"/>
    </source>
</evidence>
<organism evidence="4 5">
    <name type="scientific">Eumeta variegata</name>
    <name type="common">Bagworm moth</name>
    <name type="synonym">Eumeta japonica</name>
    <dbReference type="NCBI Taxonomy" id="151549"/>
    <lineage>
        <taxon>Eukaryota</taxon>
        <taxon>Metazoa</taxon>
        <taxon>Ecdysozoa</taxon>
        <taxon>Arthropoda</taxon>
        <taxon>Hexapoda</taxon>
        <taxon>Insecta</taxon>
        <taxon>Pterygota</taxon>
        <taxon>Neoptera</taxon>
        <taxon>Endopterygota</taxon>
        <taxon>Lepidoptera</taxon>
        <taxon>Glossata</taxon>
        <taxon>Ditrysia</taxon>
        <taxon>Tineoidea</taxon>
        <taxon>Psychidae</taxon>
        <taxon>Oiketicinae</taxon>
        <taxon>Eumeta</taxon>
    </lineage>
</organism>
<evidence type="ECO:0000256" key="2">
    <source>
        <dbReference type="ARBA" id="ARBA00022676"/>
    </source>
</evidence>
<comment type="caution">
    <text evidence="4">The sequence shown here is derived from an EMBL/GenBank/DDBJ whole genome shotgun (WGS) entry which is preliminary data.</text>
</comment>
<dbReference type="EMBL" id="BGZK01000413">
    <property type="protein sequence ID" value="GBP42147.1"/>
    <property type="molecule type" value="Genomic_DNA"/>
</dbReference>
<feature type="non-terminal residue" evidence="4">
    <location>
        <position position="97"/>
    </location>
</feature>
<evidence type="ECO:0000313" key="5">
    <source>
        <dbReference type="Proteomes" id="UP000299102"/>
    </source>
</evidence>
<evidence type="ECO:0000256" key="3">
    <source>
        <dbReference type="ARBA" id="ARBA00022679"/>
    </source>
</evidence>
<dbReference type="InterPro" id="IPR050271">
    <property type="entry name" value="UDP-glycosyltransferase"/>
</dbReference>
<keyword evidence="5" id="KW-1185">Reference proteome</keyword>
<proteinExistence type="inferred from homology"/>
<dbReference type="OrthoDB" id="5835829at2759"/>
<name>A0A4C1VWE3_EUMVA</name>
<dbReference type="STRING" id="151549.A0A4C1VWE3"/>
<dbReference type="AlphaFoldDB" id="A0A4C1VWE3"/>
<dbReference type="PANTHER" id="PTHR48043:SF159">
    <property type="entry name" value="EG:EG0003.4 PROTEIN-RELATED"/>
    <property type="match status" value="1"/>
</dbReference>
<dbReference type="GO" id="GO:0008194">
    <property type="term" value="F:UDP-glycosyltransferase activity"/>
    <property type="evidence" value="ECO:0007669"/>
    <property type="project" value="InterPro"/>
</dbReference>
<dbReference type="Gene3D" id="3.40.50.2000">
    <property type="entry name" value="Glycogen Phosphorylase B"/>
    <property type="match status" value="1"/>
</dbReference>
<keyword evidence="2" id="KW-0328">Glycosyltransferase</keyword>
<evidence type="ECO:0000256" key="1">
    <source>
        <dbReference type="ARBA" id="ARBA00009995"/>
    </source>
</evidence>
<dbReference type="Proteomes" id="UP000299102">
    <property type="component" value="Unassembled WGS sequence"/>
</dbReference>
<dbReference type="Pfam" id="PF00201">
    <property type="entry name" value="UDPGT"/>
    <property type="match status" value="1"/>
</dbReference>
<dbReference type="SUPFAM" id="SSF53756">
    <property type="entry name" value="UDP-Glycosyltransferase/glycogen phosphorylase"/>
    <property type="match status" value="1"/>
</dbReference>